<evidence type="ECO:0000313" key="3">
    <source>
        <dbReference type="EMBL" id="CUR31015.1"/>
    </source>
</evidence>
<dbReference type="InterPro" id="IPR036188">
    <property type="entry name" value="FAD/NAD-bd_sf"/>
</dbReference>
<evidence type="ECO:0000256" key="1">
    <source>
        <dbReference type="ARBA" id="ARBA00023002"/>
    </source>
</evidence>
<proteinExistence type="predicted"/>
<dbReference type="Proteomes" id="UP000184315">
    <property type="component" value="Unassembled WGS sequence"/>
</dbReference>
<keyword evidence="4" id="KW-1185">Reference proteome</keyword>
<dbReference type="PANTHER" id="PTHR13847">
    <property type="entry name" value="SARCOSINE DEHYDROGENASE-RELATED"/>
    <property type="match status" value="1"/>
</dbReference>
<protein>
    <recommendedName>
        <fullName evidence="2">FAD dependent oxidoreductase domain-containing protein</fullName>
    </recommendedName>
</protein>
<dbReference type="Gene3D" id="3.50.50.60">
    <property type="entry name" value="FAD/NAD(P)-binding domain"/>
    <property type="match status" value="1"/>
</dbReference>
<dbReference type="RefSeq" id="WP_072717952.1">
    <property type="nucleotide sequence ID" value="NZ_LN889782.1"/>
</dbReference>
<dbReference type="Pfam" id="PF01266">
    <property type="entry name" value="DAO"/>
    <property type="match status" value="1"/>
</dbReference>
<dbReference type="InterPro" id="IPR006076">
    <property type="entry name" value="FAD-dep_OxRdtase"/>
</dbReference>
<dbReference type="OrthoDB" id="502939at2"/>
<dbReference type="PANTHER" id="PTHR13847:SF287">
    <property type="entry name" value="FAD-DEPENDENT OXIDOREDUCTASE DOMAIN-CONTAINING PROTEIN 1"/>
    <property type="match status" value="1"/>
</dbReference>
<dbReference type="GO" id="GO:0005737">
    <property type="term" value="C:cytoplasm"/>
    <property type="evidence" value="ECO:0007669"/>
    <property type="project" value="TreeGrafter"/>
</dbReference>
<dbReference type="AlphaFoldDB" id="A0A1J1LEM2"/>
<feature type="domain" description="FAD dependent oxidoreductase" evidence="2">
    <location>
        <begin position="5"/>
        <end position="370"/>
    </location>
</feature>
<dbReference type="SUPFAM" id="SSF51905">
    <property type="entry name" value="FAD/NAD(P)-binding domain"/>
    <property type="match status" value="1"/>
</dbReference>
<evidence type="ECO:0000313" key="4">
    <source>
        <dbReference type="Proteomes" id="UP000184315"/>
    </source>
</evidence>
<organism evidence="3 4">
    <name type="scientific">Planktothrix tepida PCC 9214</name>
    <dbReference type="NCBI Taxonomy" id="671072"/>
    <lineage>
        <taxon>Bacteria</taxon>
        <taxon>Bacillati</taxon>
        <taxon>Cyanobacteriota</taxon>
        <taxon>Cyanophyceae</taxon>
        <taxon>Oscillatoriophycideae</taxon>
        <taxon>Oscillatoriales</taxon>
        <taxon>Microcoleaceae</taxon>
        <taxon>Planktothrix</taxon>
    </lineage>
</organism>
<name>A0A1J1LEM2_9CYAN</name>
<evidence type="ECO:0000259" key="2">
    <source>
        <dbReference type="Pfam" id="PF01266"/>
    </source>
</evidence>
<dbReference type="Gene3D" id="3.30.9.10">
    <property type="entry name" value="D-Amino Acid Oxidase, subunit A, domain 2"/>
    <property type="match status" value="1"/>
</dbReference>
<sequence length="394" mass="43736">MNTYDWIVVGSGITGSALSYELVKKGFQVLLLDPNPILDGATRYSYGGLAYWSGTTELTRILCEEGHQRHQILSDELGVNTQLRELDLILVVNPDDDPELIAQKYRYFATSPQFISIEEACELEPLLNPQGMSGAFTVRHGQVSPEHLNTAYIKRFKSLGGTQIFDQVLQIYPIQNQAVQVTTHLEQYEAENIAICAGGLSRQLLKNAGISIPIYFTHTEILETPPVDLKLRTIVMSASMERFQLEAKSTQPELQPLWEKPGHELAPFIVDKSAAQLLDGRIRMGQPSHTFSDVNAQVNLLESETLIRQEITKILPTLANLPATCYHCLVAFSSDSLPLIGAVGNFDNIHIFSGFSNPLVLIPPLAQRFANFITGQPDPIITQLSPLRLMKLIG</sequence>
<dbReference type="GO" id="GO:0016491">
    <property type="term" value="F:oxidoreductase activity"/>
    <property type="evidence" value="ECO:0007669"/>
    <property type="project" value="UniProtKB-KW"/>
</dbReference>
<keyword evidence="1" id="KW-0560">Oxidoreductase</keyword>
<accession>A0A1J1LEM2</accession>
<dbReference type="EMBL" id="CZDF01000132">
    <property type="protein sequence ID" value="CUR31015.1"/>
    <property type="molecule type" value="Genomic_DNA"/>
</dbReference>
<gene>
    <name evidence="3" type="ORF">PL9214290606</name>
</gene>
<reference evidence="4" key="1">
    <citation type="submission" date="2015-10" db="EMBL/GenBank/DDBJ databases">
        <authorList>
            <person name="Regsiter A."/>
            <person name="william w."/>
        </authorList>
    </citation>
    <scope>NUCLEOTIDE SEQUENCE [LARGE SCALE GENOMIC DNA]</scope>
</reference>
<dbReference type="STRING" id="671072.PL9214290606"/>